<dbReference type="GeneID" id="81432293"/>
<dbReference type="CDD" id="cd00067">
    <property type="entry name" value="GAL4"/>
    <property type="match status" value="1"/>
</dbReference>
<dbReference type="PANTHER" id="PTHR37540">
    <property type="entry name" value="TRANSCRIPTION FACTOR (ACR-2), PUTATIVE-RELATED-RELATED"/>
    <property type="match status" value="1"/>
</dbReference>
<dbReference type="InterPro" id="IPR001138">
    <property type="entry name" value="Zn2Cys6_DnaBD"/>
</dbReference>
<feature type="transmembrane region" description="Helical" evidence="5">
    <location>
        <begin position="390"/>
        <end position="411"/>
    </location>
</feature>
<evidence type="ECO:0000256" key="2">
    <source>
        <dbReference type="ARBA" id="ARBA00023125"/>
    </source>
</evidence>
<accession>A0A9W9VTL1</accession>
<dbReference type="RefSeq" id="XP_056559845.1">
    <property type="nucleotide sequence ID" value="XM_056693116.1"/>
</dbReference>
<dbReference type="Proteomes" id="UP001147782">
    <property type="component" value="Unassembled WGS sequence"/>
</dbReference>
<gene>
    <name evidence="7" type="ORF">N7496_000185</name>
</gene>
<keyword evidence="8" id="KW-1185">Reference proteome</keyword>
<dbReference type="Pfam" id="PF11951">
    <property type="entry name" value="Fungal_trans_2"/>
    <property type="match status" value="1"/>
</dbReference>
<reference evidence="7" key="1">
    <citation type="submission" date="2022-11" db="EMBL/GenBank/DDBJ databases">
        <authorList>
            <person name="Petersen C."/>
        </authorList>
    </citation>
    <scope>NUCLEOTIDE SEQUENCE</scope>
    <source>
        <strain evidence="7">IBT 29864</strain>
    </source>
</reference>
<keyword evidence="5" id="KW-0472">Membrane</keyword>
<protein>
    <recommendedName>
        <fullName evidence="6">Zn(2)-C6 fungal-type domain-containing protein</fullName>
    </recommendedName>
</protein>
<dbReference type="Pfam" id="PF00172">
    <property type="entry name" value="Zn_clus"/>
    <property type="match status" value="1"/>
</dbReference>
<dbReference type="GO" id="GO:0008270">
    <property type="term" value="F:zinc ion binding"/>
    <property type="evidence" value="ECO:0007669"/>
    <property type="project" value="InterPro"/>
</dbReference>
<keyword evidence="2" id="KW-0238">DNA-binding</keyword>
<evidence type="ECO:0000256" key="3">
    <source>
        <dbReference type="ARBA" id="ARBA00023163"/>
    </source>
</evidence>
<organism evidence="7 8">
    <name type="scientific">Penicillium cataractarum</name>
    <dbReference type="NCBI Taxonomy" id="2100454"/>
    <lineage>
        <taxon>Eukaryota</taxon>
        <taxon>Fungi</taxon>
        <taxon>Dikarya</taxon>
        <taxon>Ascomycota</taxon>
        <taxon>Pezizomycotina</taxon>
        <taxon>Eurotiomycetes</taxon>
        <taxon>Eurotiomycetidae</taxon>
        <taxon>Eurotiales</taxon>
        <taxon>Aspergillaceae</taxon>
        <taxon>Penicillium</taxon>
    </lineage>
</organism>
<keyword evidence="5" id="KW-1133">Transmembrane helix</keyword>
<dbReference type="SUPFAM" id="SSF57701">
    <property type="entry name" value="Zn2/Cys6 DNA-binding domain"/>
    <property type="match status" value="1"/>
</dbReference>
<dbReference type="PROSITE" id="PS00463">
    <property type="entry name" value="ZN2_CY6_FUNGAL_1"/>
    <property type="match status" value="1"/>
</dbReference>
<evidence type="ECO:0000256" key="4">
    <source>
        <dbReference type="ARBA" id="ARBA00023242"/>
    </source>
</evidence>
<proteinExistence type="predicted"/>
<evidence type="ECO:0000313" key="8">
    <source>
        <dbReference type="Proteomes" id="UP001147782"/>
    </source>
</evidence>
<dbReference type="InterPro" id="IPR036864">
    <property type="entry name" value="Zn2-C6_fun-type_DNA-bd_sf"/>
</dbReference>
<dbReference type="SMART" id="SM00066">
    <property type="entry name" value="GAL4"/>
    <property type="match status" value="1"/>
</dbReference>
<dbReference type="Gene3D" id="4.10.240.10">
    <property type="entry name" value="Zn(2)-C6 fungal-type DNA-binding domain"/>
    <property type="match status" value="1"/>
</dbReference>
<keyword evidence="3" id="KW-0804">Transcription</keyword>
<dbReference type="InterPro" id="IPR021858">
    <property type="entry name" value="Fun_TF"/>
</dbReference>
<dbReference type="PROSITE" id="PS50048">
    <property type="entry name" value="ZN2_CY6_FUNGAL_2"/>
    <property type="match status" value="1"/>
</dbReference>
<keyword evidence="4" id="KW-0539">Nucleus</keyword>
<feature type="transmembrane region" description="Helical" evidence="5">
    <location>
        <begin position="347"/>
        <end position="370"/>
    </location>
</feature>
<evidence type="ECO:0000256" key="1">
    <source>
        <dbReference type="ARBA" id="ARBA00023015"/>
    </source>
</evidence>
<evidence type="ECO:0000259" key="6">
    <source>
        <dbReference type="PROSITE" id="PS50048"/>
    </source>
</evidence>
<name>A0A9W9VTL1_9EURO</name>
<dbReference type="PANTHER" id="PTHR37540:SF5">
    <property type="entry name" value="TRANSCRIPTION FACTOR DOMAIN-CONTAINING PROTEIN"/>
    <property type="match status" value="1"/>
</dbReference>
<dbReference type="OrthoDB" id="5376287at2759"/>
<dbReference type="AlphaFoldDB" id="A0A9W9VTL1"/>
<dbReference type="EMBL" id="JAPZBS010000001">
    <property type="protein sequence ID" value="KAJ5389117.1"/>
    <property type="molecule type" value="Genomic_DNA"/>
</dbReference>
<comment type="caution">
    <text evidence="7">The sequence shown here is derived from an EMBL/GenBank/DDBJ whole genome shotgun (WGS) entry which is preliminary data.</text>
</comment>
<reference evidence="7" key="2">
    <citation type="journal article" date="2023" name="IMA Fungus">
        <title>Comparative genomic study of the Penicillium genus elucidates a diverse pangenome and 15 lateral gene transfer events.</title>
        <authorList>
            <person name="Petersen C."/>
            <person name="Sorensen T."/>
            <person name="Nielsen M.R."/>
            <person name="Sondergaard T.E."/>
            <person name="Sorensen J.L."/>
            <person name="Fitzpatrick D.A."/>
            <person name="Frisvad J.C."/>
            <person name="Nielsen K.L."/>
        </authorList>
    </citation>
    <scope>NUCLEOTIDE SEQUENCE</scope>
    <source>
        <strain evidence="7">IBT 29864</strain>
    </source>
</reference>
<feature type="domain" description="Zn(2)-C6 fungal-type" evidence="6">
    <location>
        <begin position="8"/>
        <end position="38"/>
    </location>
</feature>
<sequence>MRQTLRRSCSACARSKLSCDLRTPHCSRCIKRKVLCVYANQPWTVQPASSGIEGGESIEPYGALSTYQFGSIDPFDSYPRTRLPREHVQRLIHNCTPNPVLHKIAFQYYPLDLNETSNPFLISWWPLALGDPALFHVSLQTACLDEELIAQRGFQASEMLMADSVSLVRRKIQDLSLAVQDGTMNSVITLATIEFGKGNFEVSKTHVEGVKRLVSLRGGISSVRQTSPLTARMISWASMLILGHPQFPVQDDGGGGDGIPPIPEWFLCSTALEDGTIPELSWVVDDKIVRTALVRLRYIFKHVEGEPLSGIRLHDLALFVTHRLLLSAPDTQDTNASPVTECIRYALILYMFIIQGPIYYSHAVILSSVVTRFTKYLELLESISHVYDALDIWLLTIGMVASAGTPGYSFFTERIRRVCACLQLTEFHVALKYIKGICWLGGLQGETLLRPHWNVVLADDSQLNPAELRVDLSPSSFGVQS</sequence>
<keyword evidence="5" id="KW-0812">Transmembrane</keyword>
<evidence type="ECO:0000313" key="7">
    <source>
        <dbReference type="EMBL" id="KAJ5389117.1"/>
    </source>
</evidence>
<keyword evidence="1" id="KW-0805">Transcription regulation</keyword>
<evidence type="ECO:0000256" key="5">
    <source>
        <dbReference type="SAM" id="Phobius"/>
    </source>
</evidence>
<dbReference type="GO" id="GO:0003677">
    <property type="term" value="F:DNA binding"/>
    <property type="evidence" value="ECO:0007669"/>
    <property type="project" value="UniProtKB-KW"/>
</dbReference>
<dbReference type="GO" id="GO:0000981">
    <property type="term" value="F:DNA-binding transcription factor activity, RNA polymerase II-specific"/>
    <property type="evidence" value="ECO:0007669"/>
    <property type="project" value="InterPro"/>
</dbReference>